<name>A0AA88WJ63_9ASTE</name>
<evidence type="ECO:0000313" key="8">
    <source>
        <dbReference type="EMBL" id="KAK3028098.1"/>
    </source>
</evidence>
<evidence type="ECO:0000256" key="6">
    <source>
        <dbReference type="ARBA" id="ARBA00023464"/>
    </source>
</evidence>
<dbReference type="PANTHER" id="PTHR45738:SF5">
    <property type="entry name" value="POLYPHOSPHOINOSITIDE PHOSPHATASE"/>
    <property type="match status" value="1"/>
</dbReference>
<evidence type="ECO:0000256" key="1">
    <source>
        <dbReference type="ARBA" id="ARBA00004148"/>
    </source>
</evidence>
<evidence type="ECO:0000256" key="4">
    <source>
        <dbReference type="ARBA" id="ARBA00023136"/>
    </source>
</evidence>
<proteinExistence type="predicted"/>
<comment type="subcellular location">
    <subcellularLocation>
        <location evidence="1">Vacuole membrane</location>
        <topology evidence="1">Peripheral membrane protein</topology>
    </subcellularLocation>
</comment>
<dbReference type="EMBL" id="JAVXUP010000428">
    <property type="protein sequence ID" value="KAK3028098.1"/>
    <property type="molecule type" value="Genomic_DNA"/>
</dbReference>
<reference evidence="8" key="1">
    <citation type="submission" date="2022-12" db="EMBL/GenBank/DDBJ databases">
        <title>Draft genome assemblies for two species of Escallonia (Escalloniales).</title>
        <authorList>
            <person name="Chanderbali A."/>
            <person name="Dervinis C."/>
            <person name="Anghel I."/>
            <person name="Soltis D."/>
            <person name="Soltis P."/>
            <person name="Zapata F."/>
        </authorList>
    </citation>
    <scope>NUCLEOTIDE SEQUENCE</scope>
    <source>
        <strain evidence="8">UCBG64.0493</strain>
        <tissue evidence="8">Leaf</tissue>
    </source>
</reference>
<keyword evidence="9" id="KW-1185">Reference proteome</keyword>
<comment type="caution">
    <text evidence="8">The sequence shown here is derived from an EMBL/GenBank/DDBJ whole genome shotgun (WGS) entry which is preliminary data.</text>
</comment>
<dbReference type="InterPro" id="IPR002013">
    <property type="entry name" value="SAC_dom"/>
</dbReference>
<dbReference type="Pfam" id="PF02383">
    <property type="entry name" value="Syja_N"/>
    <property type="match status" value="1"/>
</dbReference>
<protein>
    <recommendedName>
        <fullName evidence="7">SAC domain-containing protein</fullName>
    </recommendedName>
</protein>
<keyword evidence="4" id="KW-0472">Membrane</keyword>
<dbReference type="GO" id="GO:0005774">
    <property type="term" value="C:vacuolar membrane"/>
    <property type="evidence" value="ECO:0007669"/>
    <property type="project" value="UniProtKB-SubCell"/>
</dbReference>
<dbReference type="Proteomes" id="UP001188597">
    <property type="component" value="Unassembled WGS sequence"/>
</dbReference>
<comment type="subunit">
    <text evidence="6">Component of the PI(3,5)P2 regulatory complex at least composed of ATG18, SAC/FIG4, FAB1 and VAC14.</text>
</comment>
<keyword evidence="2" id="KW-0926">Vacuole</keyword>
<keyword evidence="3" id="KW-0378">Hydrolase</keyword>
<dbReference type="AlphaFoldDB" id="A0AA88WJ63"/>
<dbReference type="GO" id="GO:0046856">
    <property type="term" value="P:phosphatidylinositol dephosphorylation"/>
    <property type="evidence" value="ECO:0007669"/>
    <property type="project" value="InterPro"/>
</dbReference>
<organism evidence="8 9">
    <name type="scientific">Escallonia herrerae</name>
    <dbReference type="NCBI Taxonomy" id="1293975"/>
    <lineage>
        <taxon>Eukaryota</taxon>
        <taxon>Viridiplantae</taxon>
        <taxon>Streptophyta</taxon>
        <taxon>Embryophyta</taxon>
        <taxon>Tracheophyta</taxon>
        <taxon>Spermatophyta</taxon>
        <taxon>Magnoliopsida</taxon>
        <taxon>eudicotyledons</taxon>
        <taxon>Gunneridae</taxon>
        <taxon>Pentapetalae</taxon>
        <taxon>asterids</taxon>
        <taxon>campanulids</taxon>
        <taxon>Escalloniales</taxon>
        <taxon>Escalloniaceae</taxon>
        <taxon>Escallonia</taxon>
    </lineage>
</organism>
<dbReference type="Pfam" id="PF08284">
    <property type="entry name" value="RVP_2"/>
    <property type="match status" value="1"/>
</dbReference>
<evidence type="ECO:0000256" key="2">
    <source>
        <dbReference type="ARBA" id="ARBA00022554"/>
    </source>
</evidence>
<evidence type="ECO:0000256" key="3">
    <source>
        <dbReference type="ARBA" id="ARBA00022801"/>
    </source>
</evidence>
<evidence type="ECO:0000313" key="9">
    <source>
        <dbReference type="Proteomes" id="UP001188597"/>
    </source>
</evidence>
<accession>A0AA88WJ63</accession>
<evidence type="ECO:0000259" key="7">
    <source>
        <dbReference type="PROSITE" id="PS50275"/>
    </source>
</evidence>
<sequence length="580" mass="65630">MEEWLAREKKILDTARIPNSQRLVYTGFMLEASAERWWKLLSMKWKREGLQTYIAVVDRALAIENDLEEQKNVYTELFRAPSYGGLGKRNSGNVNRGGRGQGNTWQGNFQRALQGRNHNFYRNDQGRSRGNLQGNAEKLRVQGRAYALESQEVQDTIKVIEGTLTIFQCVARVLFDPGSIHSFISSYMVPMLPQEPELLPYELESIGEMSMAKSDNPKSNSSNLPHLVPPAVAKIDQTNDPETDYSLEKFKLYETRARFYLIGSDRNKRFFRLLKIDRMEPSDLNISEDPVVYSPQEVKSLLQRIAEGNRATGGLTFVAKVYGIAGCIKFLESFYLIVVTKRRQIGCICGHAIYSIAESQIISIPHVSVQTDVAHSKTEQRYKKLLSSADLTKDFFYSYTYPIMQSLQKNVLSMGEEGMPYENIFVWNAFLTQEIRSRCKNTIWTIALVHGNFKQTHRHAHYRPPHSVSSLIRAIRPFAYTSSPNLTLPWAASDIVFYAAIDLVFVALRPHPVLPQHGHSRDDPHKQSLASLSASSSASRVAMALFRMFAASSFVAPGSRAWGILAYAPSPLCVSNIFFS</sequence>
<dbReference type="PANTHER" id="PTHR45738">
    <property type="entry name" value="POLYPHOSPHOINOSITIDE PHOSPHATASE"/>
    <property type="match status" value="1"/>
</dbReference>
<dbReference type="InterPro" id="IPR043573">
    <property type="entry name" value="Fig4-like"/>
</dbReference>
<dbReference type="PROSITE" id="PS50275">
    <property type="entry name" value="SAC"/>
    <property type="match status" value="1"/>
</dbReference>
<dbReference type="GO" id="GO:0043813">
    <property type="term" value="F:phosphatidylinositol-3,5-bisphosphate 5-phosphatase activity"/>
    <property type="evidence" value="ECO:0007669"/>
    <property type="project" value="InterPro"/>
</dbReference>
<evidence type="ECO:0000256" key="5">
    <source>
        <dbReference type="ARBA" id="ARBA00023337"/>
    </source>
</evidence>
<comment type="catalytic activity">
    <reaction evidence="5">
        <text>a 1,2-diacyl-sn-glycero-3-phospho-(1D-myo-inositol-3,5-bisphosphate) + H2O = a 1,2-diacyl-sn-glycero-3-phospho-(1D-myo-inositol-3-phosphate) + phosphate</text>
        <dbReference type="Rhea" id="RHEA:32955"/>
        <dbReference type="ChEBI" id="CHEBI:15377"/>
        <dbReference type="ChEBI" id="CHEBI:43474"/>
        <dbReference type="ChEBI" id="CHEBI:57923"/>
        <dbReference type="ChEBI" id="CHEBI:58088"/>
    </reaction>
</comment>
<gene>
    <name evidence="8" type="ORF">RJ639_039792</name>
</gene>
<feature type="domain" description="SAC" evidence="7">
    <location>
        <begin position="386"/>
        <end position="455"/>
    </location>
</feature>